<comment type="caution">
    <text evidence="2">The sequence shown here is derived from an EMBL/GenBank/DDBJ whole genome shotgun (WGS) entry which is preliminary data.</text>
</comment>
<name>A0A540VNJ3_9GAMM</name>
<feature type="signal peptide" evidence="1">
    <location>
        <begin position="1"/>
        <end position="20"/>
    </location>
</feature>
<sequence>MRIHALSTLCILLFSSTLPAAAQEADAPTGPVYVVTTHQCDWSQLDTVVQHHQERMLRLGQALADEGTVRSIGAGVHTWGDDRNYITWVSAPDLQTVLAGTDQLNARYAEAHPSDDVVLAACPRHQDNFYQGQVLTQPRAASEEMASREAASEATSAAGPPVIAVSYFSCDYRAMDTLIAWERDRMLPIAQDLVDDGSLMSREVYTHLWGDEWNYVVTRAARNLPTLLEANDREVERYEETYDEAANTMFGEHCTNHKDNIYTITMATE</sequence>
<keyword evidence="1" id="KW-0732">Signal</keyword>
<feature type="chain" id="PRO_5021982259" evidence="1">
    <location>
        <begin position="21"/>
        <end position="269"/>
    </location>
</feature>
<evidence type="ECO:0000313" key="2">
    <source>
        <dbReference type="EMBL" id="TQE98302.1"/>
    </source>
</evidence>
<dbReference type="EMBL" id="VIFK01000230">
    <property type="protein sequence ID" value="TQE98302.1"/>
    <property type="molecule type" value="Genomic_DNA"/>
</dbReference>
<accession>A0A540VNJ3</accession>
<protein>
    <submittedName>
        <fullName evidence="2">Uncharacterized protein</fullName>
    </submittedName>
</protein>
<dbReference type="Proteomes" id="UP000315400">
    <property type="component" value="Unassembled WGS sequence"/>
</dbReference>
<evidence type="ECO:0000256" key="1">
    <source>
        <dbReference type="SAM" id="SignalP"/>
    </source>
</evidence>
<proteinExistence type="predicted"/>
<gene>
    <name evidence="2" type="ORF">FKY71_14565</name>
</gene>
<reference evidence="2 3" key="1">
    <citation type="submission" date="2019-06" db="EMBL/GenBank/DDBJ databases">
        <title>Metagenome assembled Genome of Spiribacter salinus SL48-SHIP from the microbial mat of Salt Lake 48 (Novosibirsk region, Russia).</title>
        <authorList>
            <person name="Shipova A."/>
            <person name="Rozanov A.S."/>
            <person name="Bryanskaya A.V."/>
            <person name="Peltek S.E."/>
        </authorList>
    </citation>
    <scope>NUCLEOTIDE SEQUENCE [LARGE SCALE GENOMIC DNA]</scope>
    <source>
        <strain evidence="2">SL48-SHIP-2</strain>
    </source>
</reference>
<organism evidence="2 3">
    <name type="scientific">Spiribacter salinus</name>
    <dbReference type="NCBI Taxonomy" id="1335746"/>
    <lineage>
        <taxon>Bacteria</taxon>
        <taxon>Pseudomonadati</taxon>
        <taxon>Pseudomonadota</taxon>
        <taxon>Gammaproteobacteria</taxon>
        <taxon>Chromatiales</taxon>
        <taxon>Ectothiorhodospiraceae</taxon>
        <taxon>Spiribacter</taxon>
    </lineage>
</organism>
<evidence type="ECO:0000313" key="3">
    <source>
        <dbReference type="Proteomes" id="UP000315400"/>
    </source>
</evidence>
<dbReference type="AlphaFoldDB" id="A0A540VNJ3"/>